<accession>A0A9W9RWM9</accession>
<reference evidence="2" key="1">
    <citation type="submission" date="2022-12" db="EMBL/GenBank/DDBJ databases">
        <authorList>
            <person name="Petersen C."/>
        </authorList>
    </citation>
    <scope>NUCLEOTIDE SEQUENCE</scope>
    <source>
        <strain evidence="2">IBT 35675</strain>
    </source>
</reference>
<dbReference type="AlphaFoldDB" id="A0A9W9RWM9"/>
<feature type="compositionally biased region" description="Polar residues" evidence="1">
    <location>
        <begin position="101"/>
        <end position="110"/>
    </location>
</feature>
<gene>
    <name evidence="2" type="ORF">N7541_000630</name>
</gene>
<feature type="region of interest" description="Disordered" evidence="1">
    <location>
        <begin position="97"/>
        <end position="159"/>
    </location>
</feature>
<organism evidence="2 3">
    <name type="scientific">Penicillium brevicompactum</name>
    <dbReference type="NCBI Taxonomy" id="5074"/>
    <lineage>
        <taxon>Eukaryota</taxon>
        <taxon>Fungi</taxon>
        <taxon>Dikarya</taxon>
        <taxon>Ascomycota</taxon>
        <taxon>Pezizomycotina</taxon>
        <taxon>Eurotiomycetes</taxon>
        <taxon>Eurotiomycetidae</taxon>
        <taxon>Eurotiales</taxon>
        <taxon>Aspergillaceae</taxon>
        <taxon>Penicillium</taxon>
    </lineage>
</organism>
<dbReference type="Proteomes" id="UP001148299">
    <property type="component" value="Unassembled WGS sequence"/>
</dbReference>
<protein>
    <submittedName>
        <fullName evidence="2">Uncharacterized protein</fullName>
    </submittedName>
</protein>
<evidence type="ECO:0000313" key="3">
    <source>
        <dbReference type="Proteomes" id="UP001148299"/>
    </source>
</evidence>
<keyword evidence="3" id="KW-1185">Reference proteome</keyword>
<feature type="region of interest" description="Disordered" evidence="1">
    <location>
        <begin position="1"/>
        <end position="28"/>
    </location>
</feature>
<proteinExistence type="predicted"/>
<evidence type="ECO:0000256" key="1">
    <source>
        <dbReference type="SAM" id="MobiDB-lite"/>
    </source>
</evidence>
<evidence type="ECO:0000313" key="2">
    <source>
        <dbReference type="EMBL" id="KAJ5366689.1"/>
    </source>
</evidence>
<comment type="caution">
    <text evidence="2">The sequence shown here is derived from an EMBL/GenBank/DDBJ whole genome shotgun (WGS) entry which is preliminary data.</text>
</comment>
<dbReference type="EMBL" id="JAPZBR010000001">
    <property type="protein sequence ID" value="KAJ5366689.1"/>
    <property type="molecule type" value="Genomic_DNA"/>
</dbReference>
<reference evidence="2" key="2">
    <citation type="journal article" date="2023" name="IMA Fungus">
        <title>Comparative genomic study of the Penicillium genus elucidates a diverse pangenome and 15 lateral gene transfer events.</title>
        <authorList>
            <person name="Petersen C."/>
            <person name="Sorensen T."/>
            <person name="Nielsen M.R."/>
            <person name="Sondergaard T.E."/>
            <person name="Sorensen J.L."/>
            <person name="Fitzpatrick D.A."/>
            <person name="Frisvad J.C."/>
            <person name="Nielsen K.L."/>
        </authorList>
    </citation>
    <scope>NUCLEOTIDE SEQUENCE</scope>
    <source>
        <strain evidence="2">IBT 35675</strain>
    </source>
</reference>
<name>A0A9W9RWM9_PENBR</name>
<sequence length="159" mass="17733">MATQITPPGSFLEPPLTPPLTKDKTSSRSAQRVLNCFKLHRVGHRATLKTKLGTTTTLVVPFQQSGDASASFAAHMRLDREILITSRQLCDFLSRAEDEQPVQTLQQGSINRLRPGAGKRRRPQTPPEQPSSEEEGTIETRRESKRGRRSSDFRPNSSP</sequence>